<organism evidence="3 4">
    <name type="scientific">Streptomyces ipomoeae</name>
    <dbReference type="NCBI Taxonomy" id="103232"/>
    <lineage>
        <taxon>Bacteria</taxon>
        <taxon>Bacillati</taxon>
        <taxon>Actinomycetota</taxon>
        <taxon>Actinomycetes</taxon>
        <taxon>Kitasatosporales</taxon>
        <taxon>Streptomycetaceae</taxon>
        <taxon>Streptomyces</taxon>
    </lineage>
</organism>
<feature type="transmembrane region" description="Helical" evidence="1">
    <location>
        <begin position="265"/>
        <end position="285"/>
    </location>
</feature>
<keyword evidence="3" id="KW-0012">Acyltransferase</keyword>
<keyword evidence="3" id="KW-0808">Transferase</keyword>
<feature type="transmembrane region" description="Helical" evidence="1">
    <location>
        <begin position="218"/>
        <end position="236"/>
    </location>
</feature>
<comment type="caution">
    <text evidence="3">The sequence shown here is derived from an EMBL/GenBank/DDBJ whole genome shotgun (WGS) entry which is preliminary data.</text>
</comment>
<dbReference type="AlphaFoldDB" id="A0AAE9B1T5"/>
<dbReference type="PANTHER" id="PTHR23028">
    <property type="entry name" value="ACETYLTRANSFERASE"/>
    <property type="match status" value="1"/>
</dbReference>
<dbReference type="GO" id="GO:0009103">
    <property type="term" value="P:lipopolysaccharide biosynthetic process"/>
    <property type="evidence" value="ECO:0007669"/>
    <property type="project" value="TreeGrafter"/>
</dbReference>
<feature type="transmembrane region" description="Helical" evidence="1">
    <location>
        <begin position="367"/>
        <end position="388"/>
    </location>
</feature>
<feature type="transmembrane region" description="Helical" evidence="1">
    <location>
        <begin position="187"/>
        <end position="206"/>
    </location>
</feature>
<dbReference type="GO" id="GO:0016747">
    <property type="term" value="F:acyltransferase activity, transferring groups other than amino-acyl groups"/>
    <property type="evidence" value="ECO:0007669"/>
    <property type="project" value="InterPro"/>
</dbReference>
<keyword evidence="1" id="KW-0812">Transmembrane</keyword>
<feature type="transmembrane region" description="Helical" evidence="1">
    <location>
        <begin position="50"/>
        <end position="71"/>
    </location>
</feature>
<dbReference type="EMBL" id="SPAZ01000092">
    <property type="protein sequence ID" value="TQE36367.1"/>
    <property type="molecule type" value="Genomic_DNA"/>
</dbReference>
<proteinExistence type="predicted"/>
<dbReference type="InterPro" id="IPR050879">
    <property type="entry name" value="Acyltransferase_3"/>
</dbReference>
<evidence type="ECO:0000313" key="4">
    <source>
        <dbReference type="Proteomes" id="UP000318720"/>
    </source>
</evidence>
<keyword evidence="1" id="KW-1133">Transmembrane helix</keyword>
<feature type="transmembrane region" description="Helical" evidence="1">
    <location>
        <begin position="241"/>
        <end position="259"/>
    </location>
</feature>
<keyword evidence="1" id="KW-0472">Membrane</keyword>
<evidence type="ECO:0000313" key="3">
    <source>
        <dbReference type="EMBL" id="TQE36367.1"/>
    </source>
</evidence>
<evidence type="ECO:0000259" key="2">
    <source>
        <dbReference type="Pfam" id="PF01757"/>
    </source>
</evidence>
<feature type="transmembrane region" description="Helical" evidence="1">
    <location>
        <begin position="306"/>
        <end position="325"/>
    </location>
</feature>
<dbReference type="PANTHER" id="PTHR23028:SF53">
    <property type="entry name" value="ACYL_TRANSF_3 DOMAIN-CONTAINING PROTEIN"/>
    <property type="match status" value="1"/>
</dbReference>
<evidence type="ECO:0000256" key="1">
    <source>
        <dbReference type="SAM" id="Phobius"/>
    </source>
</evidence>
<sequence length="389" mass="42539">MLNRQVQLAPPPDVPGRLGSDGFRPEIQAIRAVSITLVVAGHLWPTRFPGAVTALDAFFVVSGYLIGAQLIREIERTGSVRITRFYARRVRRLLPAASLVLVCVVVAAFFLVPRTRWTDYAHEVMASALYGENWLLVPDFSGVIDPADFTAVTHYWSLSLEEQFYLCWPWVLLLLFMLRAPWARFTGLAVLGLASLALSVYVTAVAKGPAYLVTPVRVYEFVIGTMLALGGTRFVLPKATAAAASLLGWAAILLPVPFIDHYSPYPGAIALIPAVGAALVIVADASGRHWRLTSSAPMQLLGDLSYSVYLWHYPLIILTPYAVPGGVLTEWMRWGVIVASVVLAYSTKRLVEDPVRTWPLLVDSTRLTFVAMVACMATVCLAAGALLWA</sequence>
<accession>A0AAE9B1T5</accession>
<protein>
    <submittedName>
        <fullName evidence="3">Acyltransferase</fullName>
    </submittedName>
</protein>
<dbReference type="Proteomes" id="UP000318720">
    <property type="component" value="Unassembled WGS sequence"/>
</dbReference>
<dbReference type="InterPro" id="IPR002656">
    <property type="entry name" value="Acyl_transf_3_dom"/>
</dbReference>
<dbReference type="GO" id="GO:0016020">
    <property type="term" value="C:membrane"/>
    <property type="evidence" value="ECO:0007669"/>
    <property type="project" value="TreeGrafter"/>
</dbReference>
<feature type="transmembrane region" description="Helical" evidence="1">
    <location>
        <begin position="331"/>
        <end position="347"/>
    </location>
</feature>
<gene>
    <name evidence="3" type="ORF">Sipo8835_10345</name>
</gene>
<feature type="domain" description="Acyltransferase 3" evidence="2">
    <location>
        <begin position="26"/>
        <end position="344"/>
    </location>
</feature>
<feature type="transmembrane region" description="Helical" evidence="1">
    <location>
        <begin position="92"/>
        <end position="112"/>
    </location>
</feature>
<dbReference type="RefSeq" id="WP_009309207.1">
    <property type="nucleotide sequence ID" value="NZ_JARAVA010000026.1"/>
</dbReference>
<name>A0AAE9B1T5_9ACTN</name>
<reference evidence="3 4" key="1">
    <citation type="submission" date="2019-03" db="EMBL/GenBank/DDBJ databases">
        <title>Comparative genomic analyses of the sweetpotato soil rot pathogen, Streptomyces ipomoeae.</title>
        <authorList>
            <person name="Ruschel Soares N."/>
            <person name="Badger J.H."/>
            <person name="Huguet-Tapia J.C."/>
            <person name="Clark C.A."/>
            <person name="Pettis G.S."/>
        </authorList>
    </citation>
    <scope>NUCLEOTIDE SEQUENCE [LARGE SCALE GENOMIC DNA]</scope>
    <source>
        <strain evidence="3 4">88-35</strain>
    </source>
</reference>
<dbReference type="Pfam" id="PF01757">
    <property type="entry name" value="Acyl_transf_3"/>
    <property type="match status" value="1"/>
</dbReference>